<dbReference type="PANTHER" id="PTHR33064:SF37">
    <property type="entry name" value="RIBONUCLEASE H"/>
    <property type="match status" value="1"/>
</dbReference>
<dbReference type="SUPFAM" id="SSF56672">
    <property type="entry name" value="DNA/RNA polymerases"/>
    <property type="match status" value="1"/>
</dbReference>
<dbReference type="PANTHER" id="PTHR33064">
    <property type="entry name" value="POL PROTEIN"/>
    <property type="match status" value="1"/>
</dbReference>
<dbReference type="Proteomes" id="UP000734854">
    <property type="component" value="Unassembled WGS sequence"/>
</dbReference>
<dbReference type="EMBL" id="JACMSC010000006">
    <property type="protein sequence ID" value="KAG6518886.1"/>
    <property type="molecule type" value="Genomic_DNA"/>
</dbReference>
<evidence type="ECO:0008006" key="3">
    <source>
        <dbReference type="Google" id="ProtNLM"/>
    </source>
</evidence>
<name>A0A8J5HLC3_ZINOF</name>
<dbReference type="InterPro" id="IPR043128">
    <property type="entry name" value="Rev_trsase/Diguanyl_cyclase"/>
</dbReference>
<dbReference type="Gene3D" id="3.30.70.270">
    <property type="match status" value="1"/>
</dbReference>
<dbReference type="AlphaFoldDB" id="A0A8J5HLC3"/>
<comment type="caution">
    <text evidence="1">The sequence shown here is derived from an EMBL/GenBank/DDBJ whole genome shotgun (WGS) entry which is preliminary data.</text>
</comment>
<organism evidence="1 2">
    <name type="scientific">Zingiber officinale</name>
    <name type="common">Ginger</name>
    <name type="synonym">Amomum zingiber</name>
    <dbReference type="NCBI Taxonomy" id="94328"/>
    <lineage>
        <taxon>Eukaryota</taxon>
        <taxon>Viridiplantae</taxon>
        <taxon>Streptophyta</taxon>
        <taxon>Embryophyta</taxon>
        <taxon>Tracheophyta</taxon>
        <taxon>Spermatophyta</taxon>
        <taxon>Magnoliopsida</taxon>
        <taxon>Liliopsida</taxon>
        <taxon>Zingiberales</taxon>
        <taxon>Zingiberaceae</taxon>
        <taxon>Zingiber</taxon>
    </lineage>
</organism>
<evidence type="ECO:0000313" key="1">
    <source>
        <dbReference type="EMBL" id="KAG6518886.1"/>
    </source>
</evidence>
<dbReference type="InterPro" id="IPR051320">
    <property type="entry name" value="Viral_Replic_Matur_Polypro"/>
</dbReference>
<proteinExistence type="predicted"/>
<gene>
    <name evidence="1" type="ORF">ZIOFF_022367</name>
</gene>
<reference evidence="1 2" key="1">
    <citation type="submission" date="2020-08" db="EMBL/GenBank/DDBJ databases">
        <title>Plant Genome Project.</title>
        <authorList>
            <person name="Zhang R.-G."/>
        </authorList>
    </citation>
    <scope>NUCLEOTIDE SEQUENCE [LARGE SCALE GENOMIC DNA]</scope>
    <source>
        <tissue evidence="1">Rhizome</tissue>
    </source>
</reference>
<accession>A0A8J5HLC3</accession>
<keyword evidence="2" id="KW-1185">Reference proteome</keyword>
<protein>
    <recommendedName>
        <fullName evidence="3">Polyprotein</fullName>
    </recommendedName>
</protein>
<sequence>MKIVVPEIEFLGAVIGNCRIKLQPHIITKVADFKDEDLKTTKGMRSWLGLLNYAQNYIPNLGKLLSPLYAKTSPNGDKKLNKQDWDLIKQIKEKIQKLPELEIPPEDCFIILEVDGCMDGWGGVCKWKKAKYDSKNTEKICAYASGKFNPPKSTIDAEIDADINSLEALKIYFLDKQKKDEQKGVSSSPQLNDPWFVFPFAFGSDQC</sequence>
<dbReference type="InterPro" id="IPR043502">
    <property type="entry name" value="DNA/RNA_pol_sf"/>
</dbReference>
<evidence type="ECO:0000313" key="2">
    <source>
        <dbReference type="Proteomes" id="UP000734854"/>
    </source>
</evidence>